<name>A0A1B0BJW4_9MUSC</name>
<protein>
    <submittedName>
        <fullName evidence="1">Uncharacterized protein</fullName>
    </submittedName>
</protein>
<reference evidence="2" key="1">
    <citation type="submission" date="2015-01" db="EMBL/GenBank/DDBJ databases">
        <authorList>
            <person name="Aksoy S."/>
            <person name="Warren W."/>
            <person name="Wilson R.K."/>
        </authorList>
    </citation>
    <scope>NUCLEOTIDE SEQUENCE [LARGE SCALE GENOMIC DNA]</scope>
    <source>
        <strain evidence="2">IAEA</strain>
    </source>
</reference>
<evidence type="ECO:0000313" key="1">
    <source>
        <dbReference type="EnsemblMetazoa" id="GPPI032459-PA"/>
    </source>
</evidence>
<dbReference type="EMBL" id="JXJN01015646">
    <property type="status" value="NOT_ANNOTATED_CDS"/>
    <property type="molecule type" value="Genomic_DNA"/>
</dbReference>
<keyword evidence="2" id="KW-1185">Reference proteome</keyword>
<dbReference type="AlphaFoldDB" id="A0A1B0BJW4"/>
<dbReference type="EMBL" id="JXJN01015647">
    <property type="status" value="NOT_ANNOTATED_CDS"/>
    <property type="molecule type" value="Genomic_DNA"/>
</dbReference>
<evidence type="ECO:0000313" key="2">
    <source>
        <dbReference type="Proteomes" id="UP000092460"/>
    </source>
</evidence>
<accession>A0A1B0BJW4</accession>
<sequence>MQGNAIQAVISIGMKQYNTQEPTEKYFFLKKKLKPTGYSYILGDIPARSNSIEANTPIEALLRLQGDCAVC</sequence>
<dbReference type="EnsemblMetazoa" id="GPPI032459-RA">
    <property type="protein sequence ID" value="GPPI032459-PA"/>
    <property type="gene ID" value="GPPI032459"/>
</dbReference>
<reference evidence="1" key="2">
    <citation type="submission" date="2020-05" db="UniProtKB">
        <authorList>
            <consortium name="EnsemblMetazoa"/>
        </authorList>
    </citation>
    <scope>IDENTIFICATION</scope>
    <source>
        <strain evidence="1">IAEA</strain>
    </source>
</reference>
<dbReference type="VEuPathDB" id="VectorBase:GPPI032459"/>
<proteinExistence type="predicted"/>
<dbReference type="Proteomes" id="UP000092460">
    <property type="component" value="Unassembled WGS sequence"/>
</dbReference>
<organism evidence="1 2">
    <name type="scientific">Glossina palpalis gambiensis</name>
    <dbReference type="NCBI Taxonomy" id="67801"/>
    <lineage>
        <taxon>Eukaryota</taxon>
        <taxon>Metazoa</taxon>
        <taxon>Ecdysozoa</taxon>
        <taxon>Arthropoda</taxon>
        <taxon>Hexapoda</taxon>
        <taxon>Insecta</taxon>
        <taxon>Pterygota</taxon>
        <taxon>Neoptera</taxon>
        <taxon>Endopterygota</taxon>
        <taxon>Diptera</taxon>
        <taxon>Brachycera</taxon>
        <taxon>Muscomorpha</taxon>
        <taxon>Hippoboscoidea</taxon>
        <taxon>Glossinidae</taxon>
        <taxon>Glossina</taxon>
    </lineage>
</organism>